<feature type="transmembrane region" description="Helical" evidence="10">
    <location>
        <begin position="102"/>
        <end position="122"/>
    </location>
</feature>
<evidence type="ECO:0000256" key="2">
    <source>
        <dbReference type="ARBA" id="ARBA00022448"/>
    </source>
</evidence>
<keyword evidence="3" id="KW-0050">Antiport</keyword>
<evidence type="ECO:0000256" key="3">
    <source>
        <dbReference type="ARBA" id="ARBA00022449"/>
    </source>
</evidence>
<keyword evidence="4" id="KW-1003">Cell membrane</keyword>
<dbReference type="PANTHER" id="PTHR43298:SF2">
    <property type="entry name" value="FMN_FAD EXPORTER YEEO-RELATED"/>
    <property type="match status" value="1"/>
</dbReference>
<dbReference type="CDD" id="cd13133">
    <property type="entry name" value="MATE_like_7"/>
    <property type="match status" value="1"/>
</dbReference>
<dbReference type="InterPro" id="IPR002528">
    <property type="entry name" value="MATE_fam"/>
</dbReference>
<dbReference type="Proteomes" id="UP000598971">
    <property type="component" value="Unassembled WGS sequence"/>
</dbReference>
<dbReference type="PIRSF" id="PIRSF006603">
    <property type="entry name" value="DinF"/>
    <property type="match status" value="1"/>
</dbReference>
<organism evidence="11 12">
    <name type="scientific">Limnovirga soli</name>
    <dbReference type="NCBI Taxonomy" id="2656915"/>
    <lineage>
        <taxon>Bacteria</taxon>
        <taxon>Pseudomonadati</taxon>
        <taxon>Bacteroidota</taxon>
        <taxon>Chitinophagia</taxon>
        <taxon>Chitinophagales</taxon>
        <taxon>Chitinophagaceae</taxon>
        <taxon>Limnovirga</taxon>
    </lineage>
</organism>
<evidence type="ECO:0000313" key="12">
    <source>
        <dbReference type="Proteomes" id="UP000598971"/>
    </source>
</evidence>
<dbReference type="NCBIfam" id="TIGR00797">
    <property type="entry name" value="matE"/>
    <property type="match status" value="1"/>
</dbReference>
<dbReference type="InterPro" id="IPR050222">
    <property type="entry name" value="MATE_MdtK"/>
</dbReference>
<evidence type="ECO:0000256" key="6">
    <source>
        <dbReference type="ARBA" id="ARBA00022989"/>
    </source>
</evidence>
<comment type="subcellular location">
    <subcellularLocation>
        <location evidence="1">Cell membrane</location>
        <topology evidence="1">Multi-pass membrane protein</topology>
    </subcellularLocation>
</comment>
<feature type="transmembrane region" description="Helical" evidence="10">
    <location>
        <begin position="393"/>
        <end position="413"/>
    </location>
</feature>
<feature type="transmembrane region" description="Helical" evidence="10">
    <location>
        <begin position="244"/>
        <end position="267"/>
    </location>
</feature>
<evidence type="ECO:0000256" key="5">
    <source>
        <dbReference type="ARBA" id="ARBA00022692"/>
    </source>
</evidence>
<evidence type="ECO:0000256" key="9">
    <source>
        <dbReference type="ARBA" id="ARBA00031636"/>
    </source>
</evidence>
<dbReference type="AlphaFoldDB" id="A0A8J8FAF3"/>
<evidence type="ECO:0000256" key="4">
    <source>
        <dbReference type="ARBA" id="ARBA00022475"/>
    </source>
</evidence>
<dbReference type="RefSeq" id="WP_171606372.1">
    <property type="nucleotide sequence ID" value="NZ_WHPF01000002.1"/>
</dbReference>
<keyword evidence="7" id="KW-0406">Ion transport</keyword>
<accession>A0A8J8FAF3</accession>
<feature type="transmembrane region" description="Helical" evidence="10">
    <location>
        <begin position="364"/>
        <end position="386"/>
    </location>
</feature>
<dbReference type="GO" id="GO:0006811">
    <property type="term" value="P:monoatomic ion transport"/>
    <property type="evidence" value="ECO:0007669"/>
    <property type="project" value="UniProtKB-KW"/>
</dbReference>
<keyword evidence="12" id="KW-1185">Reference proteome</keyword>
<sequence length="452" mass="49910">MANEQNQMQLQVGVGYKAILKIAMPIAAAILVPQVNFITNNIFLGALGEQQLALAGITGVYYLIFAVLGFGLNSGVQALIARRAGENRIDEIGNLFNQGIRITVVFAALGIFITYAIAPSILRLSLHNETNVQMAVSFLSIRIWGLPFLYQYQMRNALLVGTNQSRFLIIATIAETVTNIVLDYVLIYGHFGFPAMGFNGAAVASIAAEITGVVVMLAVMHSRGINKQLQLYKKFTYDAVNTKLILVQSFPIMLQYVLSVCSWEFFYILVEHHGERQLAISNTMRNIFGLFGCASWAFASATNAMVSNVIGQGLYKEVIGLIVKIMKLSTGFALAIFIILNIFAPYLFSIYGQGDEFIRESIPVVRVVSLALIIMSASTVWLNAVIGTGNTRINLFIEIGAIILYCIYAYTVLETLQGSLAAGWMAEWIYWFAMLIPSFIYMKSGIWKGKKI</sequence>
<comment type="caution">
    <text evidence="11">The sequence shown here is derived from an EMBL/GenBank/DDBJ whole genome shotgun (WGS) entry which is preliminary data.</text>
</comment>
<keyword evidence="6 10" id="KW-1133">Transmembrane helix</keyword>
<dbReference type="PANTHER" id="PTHR43298">
    <property type="entry name" value="MULTIDRUG RESISTANCE PROTEIN NORM-RELATED"/>
    <property type="match status" value="1"/>
</dbReference>
<dbReference type="Pfam" id="PF01554">
    <property type="entry name" value="MatE"/>
    <property type="match status" value="2"/>
</dbReference>
<evidence type="ECO:0000256" key="1">
    <source>
        <dbReference type="ARBA" id="ARBA00004651"/>
    </source>
</evidence>
<gene>
    <name evidence="11" type="ORF">GD597_03190</name>
</gene>
<feature type="transmembrane region" description="Helical" evidence="10">
    <location>
        <begin position="287"/>
        <end position="310"/>
    </location>
</feature>
<feature type="transmembrane region" description="Helical" evidence="10">
    <location>
        <begin position="167"/>
        <end position="189"/>
    </location>
</feature>
<name>A0A8J8FAF3_9BACT</name>
<proteinExistence type="predicted"/>
<dbReference type="GO" id="GO:0042910">
    <property type="term" value="F:xenobiotic transmembrane transporter activity"/>
    <property type="evidence" value="ECO:0007669"/>
    <property type="project" value="InterPro"/>
</dbReference>
<evidence type="ECO:0000256" key="10">
    <source>
        <dbReference type="SAM" id="Phobius"/>
    </source>
</evidence>
<dbReference type="InterPro" id="IPR048279">
    <property type="entry name" value="MdtK-like"/>
</dbReference>
<dbReference type="GO" id="GO:0015297">
    <property type="term" value="F:antiporter activity"/>
    <property type="evidence" value="ECO:0007669"/>
    <property type="project" value="UniProtKB-KW"/>
</dbReference>
<keyword evidence="2" id="KW-0813">Transport</keyword>
<feature type="transmembrane region" description="Helical" evidence="10">
    <location>
        <begin position="331"/>
        <end position="352"/>
    </location>
</feature>
<feature type="transmembrane region" description="Helical" evidence="10">
    <location>
        <begin position="419"/>
        <end position="442"/>
    </location>
</feature>
<evidence type="ECO:0000256" key="7">
    <source>
        <dbReference type="ARBA" id="ARBA00023065"/>
    </source>
</evidence>
<feature type="transmembrane region" description="Helical" evidence="10">
    <location>
        <begin position="18"/>
        <end position="39"/>
    </location>
</feature>
<dbReference type="GO" id="GO:0005886">
    <property type="term" value="C:plasma membrane"/>
    <property type="evidence" value="ECO:0007669"/>
    <property type="project" value="UniProtKB-SubCell"/>
</dbReference>
<dbReference type="EMBL" id="WHPF01000002">
    <property type="protein sequence ID" value="NNV54450.1"/>
    <property type="molecule type" value="Genomic_DNA"/>
</dbReference>
<feature type="transmembrane region" description="Helical" evidence="10">
    <location>
        <begin position="201"/>
        <end position="223"/>
    </location>
</feature>
<reference evidence="11" key="1">
    <citation type="submission" date="2019-10" db="EMBL/GenBank/DDBJ databases">
        <title>Draft genome sequence of Panacibacter sp. KCS-6.</title>
        <authorList>
            <person name="Yim K.J."/>
        </authorList>
    </citation>
    <scope>NUCLEOTIDE SEQUENCE</scope>
    <source>
        <strain evidence="11">KCS-6</strain>
    </source>
</reference>
<keyword evidence="5 10" id="KW-0812">Transmembrane</keyword>
<protein>
    <recommendedName>
        <fullName evidence="9">Multidrug-efflux transporter</fullName>
    </recommendedName>
</protein>
<evidence type="ECO:0000256" key="8">
    <source>
        <dbReference type="ARBA" id="ARBA00023136"/>
    </source>
</evidence>
<feature type="transmembrane region" description="Helical" evidence="10">
    <location>
        <begin position="134"/>
        <end position="152"/>
    </location>
</feature>
<feature type="transmembrane region" description="Helical" evidence="10">
    <location>
        <begin position="59"/>
        <end position="81"/>
    </location>
</feature>
<evidence type="ECO:0000313" key="11">
    <source>
        <dbReference type="EMBL" id="NNV54450.1"/>
    </source>
</evidence>
<keyword evidence="8 10" id="KW-0472">Membrane</keyword>